<evidence type="ECO:0000259" key="4">
    <source>
        <dbReference type="PROSITE" id="PS50987"/>
    </source>
</evidence>
<dbReference type="Pfam" id="PF01022">
    <property type="entry name" value="HTH_5"/>
    <property type="match status" value="1"/>
</dbReference>
<dbReference type="OrthoDB" id="2646147at2"/>
<dbReference type="Proteomes" id="UP000321901">
    <property type="component" value="Unassembled WGS sequence"/>
</dbReference>
<reference evidence="5 6" key="1">
    <citation type="submission" date="2019-07" db="EMBL/GenBank/DDBJ databases">
        <title>Whole genome shotgun sequence of Sporosarcina luteola NBRC 105378.</title>
        <authorList>
            <person name="Hosoyama A."/>
            <person name="Uohara A."/>
            <person name="Ohji S."/>
            <person name="Ichikawa N."/>
        </authorList>
    </citation>
    <scope>NUCLEOTIDE SEQUENCE [LARGE SCALE GENOMIC DNA]</scope>
    <source>
        <strain evidence="5 6">NBRC 105378</strain>
    </source>
</reference>
<keyword evidence="6" id="KW-1185">Reference proteome</keyword>
<dbReference type="SMART" id="SM00418">
    <property type="entry name" value="HTH_ARSR"/>
    <property type="match status" value="1"/>
</dbReference>
<dbReference type="PANTHER" id="PTHR33154">
    <property type="entry name" value="TRANSCRIPTIONAL REGULATOR, ARSR FAMILY"/>
    <property type="match status" value="1"/>
</dbReference>
<dbReference type="GO" id="GO:0003700">
    <property type="term" value="F:DNA-binding transcription factor activity"/>
    <property type="evidence" value="ECO:0007669"/>
    <property type="project" value="InterPro"/>
</dbReference>
<dbReference type="CDD" id="cd00090">
    <property type="entry name" value="HTH_ARSR"/>
    <property type="match status" value="1"/>
</dbReference>
<dbReference type="PROSITE" id="PS50987">
    <property type="entry name" value="HTH_ARSR_2"/>
    <property type="match status" value="1"/>
</dbReference>
<dbReference type="InterPro" id="IPR036388">
    <property type="entry name" value="WH-like_DNA-bd_sf"/>
</dbReference>
<dbReference type="RefSeq" id="WP_147057331.1">
    <property type="nucleotide sequence ID" value="NZ_BJYL01000022.1"/>
</dbReference>
<gene>
    <name evidence="5" type="ORF">SLU01_17330</name>
</gene>
<evidence type="ECO:0000256" key="1">
    <source>
        <dbReference type="ARBA" id="ARBA00023015"/>
    </source>
</evidence>
<dbReference type="InterPro" id="IPR001845">
    <property type="entry name" value="HTH_ArsR_DNA-bd_dom"/>
</dbReference>
<dbReference type="PANTHER" id="PTHR33154:SF18">
    <property type="entry name" value="ARSENICAL RESISTANCE OPERON REPRESSOR"/>
    <property type="match status" value="1"/>
</dbReference>
<feature type="domain" description="HTH arsR-type" evidence="4">
    <location>
        <begin position="258"/>
        <end position="346"/>
    </location>
</feature>
<proteinExistence type="predicted"/>
<dbReference type="EMBL" id="BJYL01000022">
    <property type="protein sequence ID" value="GEN83421.1"/>
    <property type="molecule type" value="Genomic_DNA"/>
</dbReference>
<sequence length="346" mass="40066">MNTLSISGKTRESYQVEFECSLLWECALGIAAITNTPLLDTLEKEKEFERFSNELPAILKTELTYVEKNNTWKSLLQLLHVFEGDDIAEFTKFIHQLSVEDLAYYCFPFVGDHFQEIRRLASQGKEDAVRQLKEITKDNSFFPGYIEFIHKANMDELKNHLQGVMTLWFDHVILPQTENLSDMLKRDLAEKKAMKEKLTAEEFVAWATNGTEYVPEPSVYRVLLIPQVTYRPWSIVSDIEGTKVFYYPIANSSIHPTDRYLPDFLLLQKYKALGDEVRLRMLKLLSESDYTLKEITEKLNIGKSTAHHHLKLLRAASLVGIQSSKYTLKETSISSLSKELELYFKQ</sequence>
<dbReference type="Gene3D" id="1.10.10.10">
    <property type="entry name" value="Winged helix-like DNA-binding domain superfamily/Winged helix DNA-binding domain"/>
    <property type="match status" value="1"/>
</dbReference>
<dbReference type="PRINTS" id="PR00778">
    <property type="entry name" value="HTHARSR"/>
</dbReference>
<dbReference type="InterPro" id="IPR011991">
    <property type="entry name" value="ArsR-like_HTH"/>
</dbReference>
<evidence type="ECO:0000313" key="5">
    <source>
        <dbReference type="EMBL" id="GEN83421.1"/>
    </source>
</evidence>
<accession>A0A511Z7K5</accession>
<dbReference type="InterPro" id="IPR036390">
    <property type="entry name" value="WH_DNA-bd_sf"/>
</dbReference>
<dbReference type="AlphaFoldDB" id="A0A511Z7K5"/>
<dbReference type="SUPFAM" id="SSF46785">
    <property type="entry name" value="Winged helix' DNA-binding domain"/>
    <property type="match status" value="1"/>
</dbReference>
<keyword evidence="2" id="KW-0238">DNA-binding</keyword>
<keyword evidence="3" id="KW-0804">Transcription</keyword>
<name>A0A511Z7K5_9BACL</name>
<dbReference type="GO" id="GO:0003677">
    <property type="term" value="F:DNA binding"/>
    <property type="evidence" value="ECO:0007669"/>
    <property type="project" value="UniProtKB-KW"/>
</dbReference>
<dbReference type="InterPro" id="IPR051081">
    <property type="entry name" value="HTH_MetalResp_TranReg"/>
</dbReference>
<evidence type="ECO:0000313" key="6">
    <source>
        <dbReference type="Proteomes" id="UP000321901"/>
    </source>
</evidence>
<protein>
    <submittedName>
        <fullName evidence="5">Transcriptional regulator</fullName>
    </submittedName>
</protein>
<organism evidence="5 6">
    <name type="scientific">Sporosarcina luteola</name>
    <dbReference type="NCBI Taxonomy" id="582850"/>
    <lineage>
        <taxon>Bacteria</taxon>
        <taxon>Bacillati</taxon>
        <taxon>Bacillota</taxon>
        <taxon>Bacilli</taxon>
        <taxon>Bacillales</taxon>
        <taxon>Caryophanaceae</taxon>
        <taxon>Sporosarcina</taxon>
    </lineage>
</organism>
<evidence type="ECO:0000256" key="3">
    <source>
        <dbReference type="ARBA" id="ARBA00023163"/>
    </source>
</evidence>
<keyword evidence="1" id="KW-0805">Transcription regulation</keyword>
<comment type="caution">
    <text evidence="5">The sequence shown here is derived from an EMBL/GenBank/DDBJ whole genome shotgun (WGS) entry which is preliminary data.</text>
</comment>
<evidence type="ECO:0000256" key="2">
    <source>
        <dbReference type="ARBA" id="ARBA00023125"/>
    </source>
</evidence>